<dbReference type="RefSeq" id="WP_267153047.1">
    <property type="nucleotide sequence ID" value="NZ_JAPMLT010000013.1"/>
</dbReference>
<dbReference type="CDD" id="cd00610">
    <property type="entry name" value="OAT_like"/>
    <property type="match status" value="1"/>
</dbReference>
<dbReference type="GO" id="GO:0008483">
    <property type="term" value="F:transaminase activity"/>
    <property type="evidence" value="ECO:0007669"/>
    <property type="project" value="UniProtKB-KW"/>
</dbReference>
<protein>
    <submittedName>
        <fullName evidence="4">Aspartate aminotransferase family protein</fullName>
    </submittedName>
</protein>
<keyword evidence="2 3" id="KW-0663">Pyridoxal phosphate</keyword>
<accession>A0ABT3X5U5</accession>
<dbReference type="InterPro" id="IPR049704">
    <property type="entry name" value="Aminotrans_3_PPA_site"/>
</dbReference>
<evidence type="ECO:0000313" key="5">
    <source>
        <dbReference type="Proteomes" id="UP001208017"/>
    </source>
</evidence>
<dbReference type="InterPro" id="IPR015424">
    <property type="entry name" value="PyrdxlP-dep_Trfase"/>
</dbReference>
<name>A0ABT3X5U5_9BACL</name>
<dbReference type="PIRSF" id="PIRSF000521">
    <property type="entry name" value="Transaminase_4ab_Lys_Orn"/>
    <property type="match status" value="1"/>
</dbReference>
<gene>
    <name evidence="4" type="ORF">OS242_17775</name>
</gene>
<dbReference type="InterPro" id="IPR015421">
    <property type="entry name" value="PyrdxlP-dep_Trfase_major"/>
</dbReference>
<dbReference type="Gene3D" id="3.90.1150.10">
    <property type="entry name" value="Aspartate Aminotransferase, domain 1"/>
    <property type="match status" value="1"/>
</dbReference>
<organism evidence="4 5">
    <name type="scientific">Tumebacillus lacus</name>
    <dbReference type="NCBI Taxonomy" id="2995335"/>
    <lineage>
        <taxon>Bacteria</taxon>
        <taxon>Bacillati</taxon>
        <taxon>Bacillota</taxon>
        <taxon>Bacilli</taxon>
        <taxon>Bacillales</taxon>
        <taxon>Alicyclobacillaceae</taxon>
        <taxon>Tumebacillus</taxon>
    </lineage>
</organism>
<keyword evidence="4" id="KW-0032">Aminotransferase</keyword>
<dbReference type="PANTHER" id="PTHR43094">
    <property type="entry name" value="AMINOTRANSFERASE"/>
    <property type="match status" value="1"/>
</dbReference>
<evidence type="ECO:0000256" key="2">
    <source>
        <dbReference type="ARBA" id="ARBA00022898"/>
    </source>
</evidence>
<proteinExistence type="inferred from homology"/>
<comment type="caution">
    <text evidence="4">The sequence shown here is derived from an EMBL/GenBank/DDBJ whole genome shotgun (WGS) entry which is preliminary data.</text>
</comment>
<dbReference type="PANTHER" id="PTHR43094:SF1">
    <property type="entry name" value="AMINOTRANSFERASE CLASS-III"/>
    <property type="match status" value="1"/>
</dbReference>
<keyword evidence="4" id="KW-0808">Transferase</keyword>
<sequence length="468" mass="51384">MPEQGQGKGKGKGKVTRQDAAAVWHCWNQMEVYLQQMFTVIDDAEGVEMTDQDGKVYLDANSSLWNVNIGHRNQKVIHAITEQFQRLDHASLFLSTNSPAVHLAKKLKEMTGDRYGHVFYTNSGSEATDTAIKIARQYFYNRGETERYKVISLHRGYHGSTLGAISACGIPYDKRAFGPLMPGFFQAVVPDPFDAPEGMTADEWAEVCLEELRLLIEQEGPETVSAFIAEPVQGSEGVCVIPDSYWRGVRELCDRTGILWISDEIATGFGRTGRMFAAEHSGIWPDLMLLAKGITSGYLPLGAVLVPKIVFDEFLGSVKLEREFVHGFTTSGHPVACAAALANIEVIEEEGLVANSAAAGSYLLEGMLALKERFPSIVDVQGKGLLLGIRLAKWTGKSPMTAEWPPAMLAMNFLAKRGLITHAAGTHAVVLAPSLTFTAEHCDRVLQAFAQVLTTLEKIWGREKYVST</sequence>
<dbReference type="InterPro" id="IPR015422">
    <property type="entry name" value="PyrdxlP-dep_Trfase_small"/>
</dbReference>
<dbReference type="Gene3D" id="3.40.640.10">
    <property type="entry name" value="Type I PLP-dependent aspartate aminotransferase-like (Major domain)"/>
    <property type="match status" value="1"/>
</dbReference>
<reference evidence="4 5" key="1">
    <citation type="submission" date="2022-11" db="EMBL/GenBank/DDBJ databases">
        <title>Study of microbial diversity in lake waters.</title>
        <authorList>
            <person name="Zhang J."/>
        </authorList>
    </citation>
    <scope>NUCLEOTIDE SEQUENCE [LARGE SCALE GENOMIC DNA]</scope>
    <source>
        <strain evidence="4 5">DT12</strain>
    </source>
</reference>
<evidence type="ECO:0000313" key="4">
    <source>
        <dbReference type="EMBL" id="MCX7571796.1"/>
    </source>
</evidence>
<dbReference type="PROSITE" id="PS00600">
    <property type="entry name" value="AA_TRANSFER_CLASS_3"/>
    <property type="match status" value="1"/>
</dbReference>
<dbReference type="InterPro" id="IPR005814">
    <property type="entry name" value="Aminotrans_3"/>
</dbReference>
<evidence type="ECO:0000256" key="1">
    <source>
        <dbReference type="ARBA" id="ARBA00008954"/>
    </source>
</evidence>
<comment type="similarity">
    <text evidence="1 3">Belongs to the class-III pyridoxal-phosphate-dependent aminotransferase family.</text>
</comment>
<dbReference type="SUPFAM" id="SSF53383">
    <property type="entry name" value="PLP-dependent transferases"/>
    <property type="match status" value="1"/>
</dbReference>
<evidence type="ECO:0000256" key="3">
    <source>
        <dbReference type="RuleBase" id="RU003560"/>
    </source>
</evidence>
<dbReference type="Proteomes" id="UP001208017">
    <property type="component" value="Unassembled WGS sequence"/>
</dbReference>
<dbReference type="Pfam" id="PF00202">
    <property type="entry name" value="Aminotran_3"/>
    <property type="match status" value="1"/>
</dbReference>
<dbReference type="EMBL" id="JAPMLT010000013">
    <property type="protein sequence ID" value="MCX7571796.1"/>
    <property type="molecule type" value="Genomic_DNA"/>
</dbReference>
<keyword evidence="5" id="KW-1185">Reference proteome</keyword>